<protein>
    <submittedName>
        <fullName evidence="8">Site-specific DNA recombinase</fullName>
    </submittedName>
</protein>
<dbReference type="GO" id="GO:0003677">
    <property type="term" value="F:DNA binding"/>
    <property type="evidence" value="ECO:0007669"/>
    <property type="project" value="UniProtKB-KW"/>
</dbReference>
<dbReference type="InterPro" id="IPR050639">
    <property type="entry name" value="SSR_resolvase"/>
</dbReference>
<proteinExistence type="inferred from homology"/>
<evidence type="ECO:0000256" key="5">
    <source>
        <dbReference type="PIRSR" id="PIRSR606118-50"/>
    </source>
</evidence>
<evidence type="ECO:0000256" key="4">
    <source>
        <dbReference type="ARBA" id="ARBA00023172"/>
    </source>
</evidence>
<evidence type="ECO:0000313" key="8">
    <source>
        <dbReference type="EMBL" id="SCB50473.1"/>
    </source>
</evidence>
<dbReference type="SUPFAM" id="SSF46689">
    <property type="entry name" value="Homeodomain-like"/>
    <property type="match status" value="1"/>
</dbReference>
<evidence type="ECO:0000259" key="7">
    <source>
        <dbReference type="PROSITE" id="PS51736"/>
    </source>
</evidence>
<dbReference type="RefSeq" id="WP_092856817.1">
    <property type="nucleotide sequence ID" value="NZ_FMAH01000090.1"/>
</dbReference>
<keyword evidence="2" id="KW-0229">DNA integration</keyword>
<accession>A0A1C3XDY5</accession>
<dbReference type="Gene3D" id="1.10.10.10">
    <property type="entry name" value="Winged helix-like DNA-binding domain superfamily/Winged helix DNA-binding domain"/>
    <property type="match status" value="1"/>
</dbReference>
<dbReference type="AlphaFoldDB" id="A0A1C3XDY5"/>
<dbReference type="CDD" id="cd03768">
    <property type="entry name" value="SR_ResInv"/>
    <property type="match status" value="1"/>
</dbReference>
<feature type="domain" description="Resolvase/invertase-type recombinase catalytic" evidence="7">
    <location>
        <begin position="4"/>
        <end position="146"/>
    </location>
</feature>
<evidence type="ECO:0000256" key="3">
    <source>
        <dbReference type="ARBA" id="ARBA00023125"/>
    </source>
</evidence>
<evidence type="ECO:0000256" key="2">
    <source>
        <dbReference type="ARBA" id="ARBA00022908"/>
    </source>
</evidence>
<gene>
    <name evidence="8" type="ORF">GA0061102_10902</name>
</gene>
<dbReference type="OrthoDB" id="9800103at2"/>
<dbReference type="InterPro" id="IPR006119">
    <property type="entry name" value="Resolv_N"/>
</dbReference>
<dbReference type="Gene3D" id="3.40.50.1390">
    <property type="entry name" value="Resolvase, N-terminal catalytic domain"/>
    <property type="match status" value="1"/>
</dbReference>
<evidence type="ECO:0000256" key="1">
    <source>
        <dbReference type="ARBA" id="ARBA00009913"/>
    </source>
</evidence>
<dbReference type="SUPFAM" id="SSF53041">
    <property type="entry name" value="Resolvase-like"/>
    <property type="match status" value="1"/>
</dbReference>
<dbReference type="SMART" id="SM00857">
    <property type="entry name" value="Resolvase"/>
    <property type="match status" value="1"/>
</dbReference>
<feature type="active site" description="O-(5'-phospho-DNA)-serine intermediate" evidence="5 6">
    <location>
        <position position="12"/>
    </location>
</feature>
<evidence type="ECO:0000313" key="9">
    <source>
        <dbReference type="Proteomes" id="UP000199435"/>
    </source>
</evidence>
<dbReference type="PANTHER" id="PTHR30461">
    <property type="entry name" value="DNA-INVERTASE FROM LAMBDOID PROPHAGE"/>
    <property type="match status" value="1"/>
</dbReference>
<dbReference type="PROSITE" id="PS51736">
    <property type="entry name" value="RECOMBINASES_3"/>
    <property type="match status" value="1"/>
</dbReference>
<dbReference type="InterPro" id="IPR036162">
    <property type="entry name" value="Resolvase-like_N_sf"/>
</dbReference>
<keyword evidence="3" id="KW-0238">DNA-binding</keyword>
<dbReference type="GO" id="GO:0000150">
    <property type="term" value="F:DNA strand exchange activity"/>
    <property type="evidence" value="ECO:0007669"/>
    <property type="project" value="InterPro"/>
</dbReference>
<dbReference type="GO" id="GO:0015074">
    <property type="term" value="P:DNA integration"/>
    <property type="evidence" value="ECO:0007669"/>
    <property type="project" value="UniProtKB-KW"/>
</dbReference>
<name>A0A1C3XDY5_9HYPH</name>
<dbReference type="STRING" id="411945.GA0061102_10902"/>
<dbReference type="PANTHER" id="PTHR30461:SF2">
    <property type="entry name" value="SERINE RECOMBINASE PINE-RELATED"/>
    <property type="match status" value="1"/>
</dbReference>
<dbReference type="InterPro" id="IPR009057">
    <property type="entry name" value="Homeodomain-like_sf"/>
</dbReference>
<comment type="similarity">
    <text evidence="1">Belongs to the site-specific recombinase resolvase family.</text>
</comment>
<dbReference type="InterPro" id="IPR006118">
    <property type="entry name" value="Recombinase_CS"/>
</dbReference>
<dbReference type="Proteomes" id="UP000199435">
    <property type="component" value="Unassembled WGS sequence"/>
</dbReference>
<reference evidence="9" key="1">
    <citation type="submission" date="2016-08" db="EMBL/GenBank/DDBJ databases">
        <authorList>
            <person name="Varghese N."/>
            <person name="Submissions Spin"/>
        </authorList>
    </citation>
    <scope>NUCLEOTIDE SEQUENCE [LARGE SCALE GENOMIC DNA]</scope>
    <source>
        <strain evidence="9">HAMBI 2971</strain>
    </source>
</reference>
<evidence type="ECO:0000256" key="6">
    <source>
        <dbReference type="PROSITE-ProRule" id="PRU10137"/>
    </source>
</evidence>
<dbReference type="Pfam" id="PF00239">
    <property type="entry name" value="Resolvase"/>
    <property type="match status" value="1"/>
</dbReference>
<keyword evidence="9" id="KW-1185">Reference proteome</keyword>
<organism evidence="8 9">
    <name type="scientific">Rhizobium miluonense</name>
    <dbReference type="NCBI Taxonomy" id="411945"/>
    <lineage>
        <taxon>Bacteria</taxon>
        <taxon>Pseudomonadati</taxon>
        <taxon>Pseudomonadota</taxon>
        <taxon>Alphaproteobacteria</taxon>
        <taxon>Hyphomicrobiales</taxon>
        <taxon>Rhizobiaceae</taxon>
        <taxon>Rhizobium/Agrobacterium group</taxon>
        <taxon>Rhizobium</taxon>
    </lineage>
</organism>
<dbReference type="PROSITE" id="PS00397">
    <property type="entry name" value="RECOMBINASES_1"/>
    <property type="match status" value="1"/>
</dbReference>
<dbReference type="EMBL" id="FMAH01000090">
    <property type="protein sequence ID" value="SCB50473.1"/>
    <property type="molecule type" value="Genomic_DNA"/>
</dbReference>
<keyword evidence="4" id="KW-0233">DNA recombination</keyword>
<dbReference type="InterPro" id="IPR036388">
    <property type="entry name" value="WH-like_DNA-bd_sf"/>
</dbReference>
<sequence length="204" mass="22698">MGQRAAIYCRVSTADQSCERQERDLSAFADRAGYEVAAIFKEIGSGAKLDRAERRKAMALAQARQIDAILVTELSRWGRSTIDLLNTLRELEGWKVSVIAMNGMTFDLSSPHGRMLATFLSGIAEFERDLISERVKSGLAAAKARGRRLGRQTGERPKSDRLAPKVMALIAEGRSYRWIARDLGISKNTVNDILKRNRDLNNGT</sequence>